<dbReference type="GO" id="GO:0008233">
    <property type="term" value="F:peptidase activity"/>
    <property type="evidence" value="ECO:0007669"/>
    <property type="project" value="InterPro"/>
</dbReference>
<dbReference type="Pfam" id="PF03412">
    <property type="entry name" value="Peptidase_C39"/>
    <property type="match status" value="1"/>
</dbReference>
<dbReference type="GO" id="GO:0016020">
    <property type="term" value="C:membrane"/>
    <property type="evidence" value="ECO:0007669"/>
    <property type="project" value="InterPro"/>
</dbReference>
<name>A0A9N8MLU6_9FLAO</name>
<reference evidence="2" key="1">
    <citation type="submission" date="2020-12" db="EMBL/GenBank/DDBJ databases">
        <authorList>
            <person name="Rodrigo-Torres L."/>
            <person name="Arahal R. D."/>
            <person name="Lucena T."/>
        </authorList>
    </citation>
    <scope>NUCLEOTIDE SEQUENCE</scope>
    <source>
        <strain evidence="2">CECT 9390</strain>
    </source>
</reference>
<proteinExistence type="predicted"/>
<dbReference type="GO" id="GO:0006508">
    <property type="term" value="P:proteolysis"/>
    <property type="evidence" value="ECO:0007669"/>
    <property type="project" value="InterPro"/>
</dbReference>
<dbReference type="Gene3D" id="3.90.70.10">
    <property type="entry name" value="Cysteine proteinases"/>
    <property type="match status" value="1"/>
</dbReference>
<comment type="caution">
    <text evidence="2">The sequence shown here is derived from an EMBL/GenBank/DDBJ whole genome shotgun (WGS) entry which is preliminary data.</text>
</comment>
<dbReference type="Proteomes" id="UP000662618">
    <property type="component" value="Unassembled WGS sequence"/>
</dbReference>
<evidence type="ECO:0000259" key="1">
    <source>
        <dbReference type="Pfam" id="PF03412"/>
    </source>
</evidence>
<gene>
    <name evidence="2" type="ORF">CHRY9390_00908</name>
</gene>
<feature type="domain" description="Peptidase C39" evidence="1">
    <location>
        <begin position="35"/>
        <end position="182"/>
    </location>
</feature>
<sequence length="183" mass="20109">MKRVVGEQGTGGDITKSFFQNAKIALKEEIPLGSIVGQTKDYTCASNALKMILDDLGIVRSEDYLADIIDTVHKGANRGANILDIPKGLMKESRFDAIEAIARGGKKDVISVNALEKLLKKPGRKAVVSVQHKDFGAHAMVVDKIENGRVFLRDPLPMYQGSSYSVALEDFKKVFRGRFVTIK</sequence>
<organism evidence="2 3">
    <name type="scientific">Chryseobacterium aquaeductus</name>
    <dbReference type="NCBI Taxonomy" id="2675056"/>
    <lineage>
        <taxon>Bacteria</taxon>
        <taxon>Pseudomonadati</taxon>
        <taxon>Bacteroidota</taxon>
        <taxon>Flavobacteriia</taxon>
        <taxon>Flavobacteriales</taxon>
        <taxon>Weeksellaceae</taxon>
        <taxon>Chryseobacterium group</taxon>
        <taxon>Chryseobacterium</taxon>
    </lineage>
</organism>
<keyword evidence="3" id="KW-1185">Reference proteome</keyword>
<protein>
    <recommendedName>
        <fullName evidence="1">Peptidase C39 domain-containing protein</fullName>
    </recommendedName>
</protein>
<evidence type="ECO:0000313" key="2">
    <source>
        <dbReference type="EMBL" id="CAD7802300.1"/>
    </source>
</evidence>
<dbReference type="EMBL" id="CAJIMS010000001">
    <property type="protein sequence ID" value="CAD7802300.1"/>
    <property type="molecule type" value="Genomic_DNA"/>
</dbReference>
<dbReference type="AlphaFoldDB" id="A0A9N8MLU6"/>
<dbReference type="RefSeq" id="WP_162087380.1">
    <property type="nucleotide sequence ID" value="NZ_CAJIMS010000001.1"/>
</dbReference>
<dbReference type="GO" id="GO:0005524">
    <property type="term" value="F:ATP binding"/>
    <property type="evidence" value="ECO:0007669"/>
    <property type="project" value="InterPro"/>
</dbReference>
<accession>A0A9N8MLU6</accession>
<evidence type="ECO:0000313" key="3">
    <source>
        <dbReference type="Proteomes" id="UP000662618"/>
    </source>
</evidence>
<dbReference type="InterPro" id="IPR005074">
    <property type="entry name" value="Peptidase_C39"/>
</dbReference>